<gene>
    <name evidence="2" type="ORF">SAMN06273567_11070</name>
</gene>
<evidence type="ECO:0000313" key="3">
    <source>
        <dbReference type="Proteomes" id="UP000317484"/>
    </source>
</evidence>
<reference evidence="2 3" key="1">
    <citation type="submission" date="2017-05" db="EMBL/GenBank/DDBJ databases">
        <authorList>
            <person name="Varghese N."/>
            <person name="Submissions S."/>
        </authorList>
    </citation>
    <scope>NUCLEOTIDE SEQUENCE [LARGE SCALE GENOMIC DNA]</scope>
    <source>
        <strain evidence="2 3">DSM 46834</strain>
    </source>
</reference>
<accession>A0A521FKU4</accession>
<proteinExistence type="predicted"/>
<dbReference type="RefSeq" id="WP_142460320.1">
    <property type="nucleotide sequence ID" value="NZ_FXTJ01000010.1"/>
</dbReference>
<feature type="region of interest" description="Disordered" evidence="1">
    <location>
        <begin position="38"/>
        <end position="58"/>
    </location>
</feature>
<evidence type="ECO:0000313" key="2">
    <source>
        <dbReference type="EMBL" id="SMO96785.1"/>
    </source>
</evidence>
<dbReference type="PROSITE" id="PS51257">
    <property type="entry name" value="PROKAR_LIPOPROTEIN"/>
    <property type="match status" value="1"/>
</dbReference>
<protein>
    <submittedName>
        <fullName evidence="2">Uncharacterized protein</fullName>
    </submittedName>
</protein>
<dbReference type="EMBL" id="FXTJ01000010">
    <property type="protein sequence ID" value="SMO96785.1"/>
    <property type="molecule type" value="Genomic_DNA"/>
</dbReference>
<organism evidence="2 3">
    <name type="scientific">Geodermatophilus aquaeductus</name>
    <dbReference type="NCBI Taxonomy" id="1564161"/>
    <lineage>
        <taxon>Bacteria</taxon>
        <taxon>Bacillati</taxon>
        <taxon>Actinomycetota</taxon>
        <taxon>Actinomycetes</taxon>
        <taxon>Geodermatophilales</taxon>
        <taxon>Geodermatophilaceae</taxon>
        <taxon>Geodermatophilus</taxon>
    </lineage>
</organism>
<evidence type="ECO:0000256" key="1">
    <source>
        <dbReference type="SAM" id="MobiDB-lite"/>
    </source>
</evidence>
<dbReference type="Proteomes" id="UP000317484">
    <property type="component" value="Unassembled WGS sequence"/>
</dbReference>
<dbReference type="AlphaFoldDB" id="A0A521FKU4"/>
<feature type="compositionally biased region" description="Low complexity" evidence="1">
    <location>
        <begin position="38"/>
        <end position="56"/>
    </location>
</feature>
<keyword evidence="3" id="KW-1185">Reference proteome</keyword>
<sequence>MSRTVHPSRRQPLRGSLLRAGVGGAAAVLLLTACGGGDPEPSSAAASAAEQGSAGEDATEFCAQAGDIDARVDAALSDLEGDVSLADGFTRLAEELRGIQAPEAIAADWTALADGLDRVAAAVGTVDLTDLDSLEALDQAASGLDGPGDNVDRYLEDQCGI</sequence>
<name>A0A521FKU4_9ACTN</name>